<feature type="domain" description="HTH tetR-type" evidence="4">
    <location>
        <begin position="13"/>
        <end position="72"/>
    </location>
</feature>
<dbReference type="EMBL" id="FNTX01000002">
    <property type="protein sequence ID" value="SEE95947.1"/>
    <property type="molecule type" value="Genomic_DNA"/>
</dbReference>
<accession>A0A1H5N4V9</accession>
<gene>
    <name evidence="5" type="ORF">SAMN04488554_3888</name>
</gene>
<name>A0A1H5N4V9_9MICO</name>
<dbReference type="PROSITE" id="PS50977">
    <property type="entry name" value="HTH_TETR_2"/>
    <property type="match status" value="1"/>
</dbReference>
<sequence length="245" mass="26557">MMDEARREAPQPGSTPERILAAAVRRFGADGFGVGLREIGADAGVSAALVIRHYGSKDGLRRACDEHVLTEVRRVKMESVGATDTRSLLEQLAHIEEFAPLTGYVIASLIDGGELARDLIEHMIADAVDYMAEGERTGKIKPSRDPEARARYLTYSGLGGLLLQIRLAQVDGPRDPVAMLRTYMEKSMIPSLELYTEGIFTDSRILDAVLEAGYGHQQNGAIPAPHDVATDPPNETSAPPGQHAR</sequence>
<dbReference type="Pfam" id="PF17933">
    <property type="entry name" value="TetR_C_25"/>
    <property type="match status" value="1"/>
</dbReference>
<dbReference type="PANTHER" id="PTHR30055:SF146">
    <property type="entry name" value="HTH-TYPE TRANSCRIPTIONAL DUAL REGULATOR CECR"/>
    <property type="match status" value="1"/>
</dbReference>
<dbReference type="InterPro" id="IPR001647">
    <property type="entry name" value="HTH_TetR"/>
</dbReference>
<evidence type="ECO:0000256" key="1">
    <source>
        <dbReference type="ARBA" id="ARBA00023125"/>
    </source>
</evidence>
<feature type="DNA-binding region" description="H-T-H motif" evidence="2">
    <location>
        <begin position="35"/>
        <end position="54"/>
    </location>
</feature>
<dbReference type="GO" id="GO:0003700">
    <property type="term" value="F:DNA-binding transcription factor activity"/>
    <property type="evidence" value="ECO:0007669"/>
    <property type="project" value="TreeGrafter"/>
</dbReference>
<dbReference type="InterPro" id="IPR041484">
    <property type="entry name" value="TetR_C_25"/>
</dbReference>
<dbReference type="SUPFAM" id="SSF46689">
    <property type="entry name" value="Homeodomain-like"/>
    <property type="match status" value="1"/>
</dbReference>
<dbReference type="InterPro" id="IPR009057">
    <property type="entry name" value="Homeodomain-like_sf"/>
</dbReference>
<keyword evidence="1 2" id="KW-0238">DNA-binding</keyword>
<feature type="region of interest" description="Disordered" evidence="3">
    <location>
        <begin position="217"/>
        <end position="245"/>
    </location>
</feature>
<reference evidence="6" key="1">
    <citation type="submission" date="2016-10" db="EMBL/GenBank/DDBJ databases">
        <authorList>
            <person name="Varghese N."/>
            <person name="Submissions S."/>
        </authorList>
    </citation>
    <scope>NUCLEOTIDE SEQUENCE [LARGE SCALE GENOMIC DNA]</scope>
    <source>
        <strain evidence="6">DSM 21368</strain>
    </source>
</reference>
<dbReference type="PANTHER" id="PTHR30055">
    <property type="entry name" value="HTH-TYPE TRANSCRIPTIONAL REGULATOR RUTR"/>
    <property type="match status" value="1"/>
</dbReference>
<evidence type="ECO:0000259" key="4">
    <source>
        <dbReference type="PROSITE" id="PS50977"/>
    </source>
</evidence>
<dbReference type="AlphaFoldDB" id="A0A1H5N4V9"/>
<dbReference type="GO" id="GO:0000976">
    <property type="term" value="F:transcription cis-regulatory region binding"/>
    <property type="evidence" value="ECO:0007669"/>
    <property type="project" value="TreeGrafter"/>
</dbReference>
<dbReference type="Pfam" id="PF00440">
    <property type="entry name" value="TetR_N"/>
    <property type="match status" value="1"/>
</dbReference>
<evidence type="ECO:0000256" key="3">
    <source>
        <dbReference type="SAM" id="MobiDB-lite"/>
    </source>
</evidence>
<keyword evidence="6" id="KW-1185">Reference proteome</keyword>
<organism evidence="5 6">
    <name type="scientific">Ruania alba</name>
    <dbReference type="NCBI Taxonomy" id="648782"/>
    <lineage>
        <taxon>Bacteria</taxon>
        <taxon>Bacillati</taxon>
        <taxon>Actinomycetota</taxon>
        <taxon>Actinomycetes</taxon>
        <taxon>Micrococcales</taxon>
        <taxon>Ruaniaceae</taxon>
        <taxon>Ruania</taxon>
    </lineage>
</organism>
<evidence type="ECO:0000313" key="6">
    <source>
        <dbReference type="Proteomes" id="UP000199220"/>
    </source>
</evidence>
<dbReference type="Proteomes" id="UP000199220">
    <property type="component" value="Unassembled WGS sequence"/>
</dbReference>
<dbReference type="Gene3D" id="1.10.357.10">
    <property type="entry name" value="Tetracycline Repressor, domain 2"/>
    <property type="match status" value="1"/>
</dbReference>
<dbReference type="STRING" id="648782.SAMN04488554_3888"/>
<dbReference type="RefSeq" id="WP_245708950.1">
    <property type="nucleotide sequence ID" value="NZ_FNTX01000002.1"/>
</dbReference>
<evidence type="ECO:0000313" key="5">
    <source>
        <dbReference type="EMBL" id="SEE95947.1"/>
    </source>
</evidence>
<protein>
    <submittedName>
        <fullName evidence="5">DNA-binding transcriptional regulator, AcrR family</fullName>
    </submittedName>
</protein>
<evidence type="ECO:0000256" key="2">
    <source>
        <dbReference type="PROSITE-ProRule" id="PRU00335"/>
    </source>
</evidence>
<dbReference type="InterPro" id="IPR050109">
    <property type="entry name" value="HTH-type_TetR-like_transc_reg"/>
</dbReference>
<proteinExistence type="predicted"/>